<comment type="caution">
    <text evidence="1">The sequence shown here is derived from an EMBL/GenBank/DDBJ whole genome shotgun (WGS) entry which is preliminary data.</text>
</comment>
<reference evidence="1 2" key="1">
    <citation type="submission" date="2020-08" db="EMBL/GenBank/DDBJ databases">
        <title>Genomic Encyclopedia of Type Strains, Phase IV (KMG-IV): sequencing the most valuable type-strain genomes for metagenomic binning, comparative biology and taxonomic classification.</title>
        <authorList>
            <person name="Goeker M."/>
        </authorList>
    </citation>
    <scope>NUCLEOTIDE SEQUENCE [LARGE SCALE GENOMIC DNA]</scope>
    <source>
        <strain evidence="1 2">DSM 23868</strain>
    </source>
</reference>
<gene>
    <name evidence="1" type="ORF">GGQ79_004666</name>
</gene>
<organism evidence="1 2">
    <name type="scientific">Brucella pecoris</name>
    <dbReference type="NCBI Taxonomy" id="867683"/>
    <lineage>
        <taxon>Bacteria</taxon>
        <taxon>Pseudomonadati</taxon>
        <taxon>Pseudomonadota</taxon>
        <taxon>Alphaproteobacteria</taxon>
        <taxon>Hyphomicrobiales</taxon>
        <taxon>Brucellaceae</taxon>
        <taxon>Brucella/Ochrobactrum group</taxon>
        <taxon>Brucella</taxon>
    </lineage>
</organism>
<dbReference type="EMBL" id="JACIEX010000019">
    <property type="protein sequence ID" value="MBB4096111.1"/>
    <property type="molecule type" value="Genomic_DNA"/>
</dbReference>
<protein>
    <submittedName>
        <fullName evidence="1">Uncharacterized protein</fullName>
    </submittedName>
</protein>
<name>A0AB34Z1M4_9HYPH</name>
<dbReference type="Proteomes" id="UP000553980">
    <property type="component" value="Unassembled WGS sequence"/>
</dbReference>
<evidence type="ECO:0000313" key="1">
    <source>
        <dbReference type="EMBL" id="MBB4096111.1"/>
    </source>
</evidence>
<accession>A0AB34Z1M4</accession>
<sequence>MEMPTTRNNEYGFQNCGCLISTGSFRKRRLSLLSVLPPLLRKTPFADESEISSLKWQAGWGAQCAGTSFRFVGNAFQIEIICSNPIQNSRRELPEVICPIQRQTSFESKAETYSASKFFNLCFVPGDISGRDASLNERSGLLLKWGLRSRLWITFSPP</sequence>
<keyword evidence="2" id="KW-1185">Reference proteome</keyword>
<evidence type="ECO:0000313" key="2">
    <source>
        <dbReference type="Proteomes" id="UP000553980"/>
    </source>
</evidence>
<proteinExistence type="predicted"/>
<dbReference type="AlphaFoldDB" id="A0AB34Z1M4"/>